<feature type="compositionally biased region" description="Low complexity" evidence="1">
    <location>
        <begin position="894"/>
        <end position="905"/>
    </location>
</feature>
<feature type="compositionally biased region" description="Low complexity" evidence="1">
    <location>
        <begin position="828"/>
        <end position="840"/>
    </location>
</feature>
<dbReference type="OrthoDB" id="5597783at2759"/>
<dbReference type="STRING" id="27342.A0A0H2RFT5"/>
<protein>
    <recommendedName>
        <fullName evidence="2">GDS1 winged helix domain-containing protein</fullName>
    </recommendedName>
</protein>
<feature type="compositionally biased region" description="Acidic residues" evidence="1">
    <location>
        <begin position="574"/>
        <end position="591"/>
    </location>
</feature>
<feature type="compositionally biased region" description="Acidic residues" evidence="1">
    <location>
        <begin position="467"/>
        <end position="487"/>
    </location>
</feature>
<dbReference type="Pfam" id="PF25318">
    <property type="entry name" value="WHD_GDS1"/>
    <property type="match status" value="1"/>
</dbReference>
<keyword evidence="4" id="KW-1185">Reference proteome</keyword>
<feature type="region of interest" description="Disordered" evidence="1">
    <location>
        <begin position="985"/>
        <end position="1063"/>
    </location>
</feature>
<feature type="region of interest" description="Disordered" evidence="1">
    <location>
        <begin position="94"/>
        <end position="136"/>
    </location>
</feature>
<dbReference type="PANTHER" id="PTHR35711">
    <property type="entry name" value="EXPRESSED PROTEIN"/>
    <property type="match status" value="1"/>
</dbReference>
<dbReference type="PANTHER" id="PTHR35711:SF1">
    <property type="entry name" value="ECTODERMAL, ISOFORM F"/>
    <property type="match status" value="1"/>
</dbReference>
<reference evidence="3 4" key="1">
    <citation type="submission" date="2015-04" db="EMBL/GenBank/DDBJ databases">
        <title>Complete genome sequence of Schizopora paradoxa KUC8140, a cosmopolitan wood degrader in East Asia.</title>
        <authorList>
            <consortium name="DOE Joint Genome Institute"/>
            <person name="Min B."/>
            <person name="Park H."/>
            <person name="Jang Y."/>
            <person name="Kim J.-J."/>
            <person name="Kim K.H."/>
            <person name="Pangilinan J."/>
            <person name="Lipzen A."/>
            <person name="Riley R."/>
            <person name="Grigoriev I.V."/>
            <person name="Spatafora J.W."/>
            <person name="Choi I.-G."/>
        </authorList>
    </citation>
    <scope>NUCLEOTIDE SEQUENCE [LARGE SCALE GENOMIC DNA]</scope>
    <source>
        <strain evidence="3 4">KUC8140</strain>
    </source>
</reference>
<feature type="compositionally biased region" description="Acidic residues" evidence="1">
    <location>
        <begin position="809"/>
        <end position="823"/>
    </location>
</feature>
<evidence type="ECO:0000256" key="1">
    <source>
        <dbReference type="SAM" id="MobiDB-lite"/>
    </source>
</evidence>
<feature type="compositionally biased region" description="Low complexity" evidence="1">
    <location>
        <begin position="614"/>
        <end position="626"/>
    </location>
</feature>
<dbReference type="EMBL" id="KQ086019">
    <property type="protein sequence ID" value="KLO10689.1"/>
    <property type="molecule type" value="Genomic_DNA"/>
</dbReference>
<feature type="region of interest" description="Disordered" evidence="1">
    <location>
        <begin position="355"/>
        <end position="500"/>
    </location>
</feature>
<dbReference type="AlphaFoldDB" id="A0A0H2RFT5"/>
<feature type="compositionally biased region" description="Low complexity" evidence="1">
    <location>
        <begin position="282"/>
        <end position="303"/>
    </location>
</feature>
<feature type="compositionally biased region" description="Low complexity" evidence="1">
    <location>
        <begin position="361"/>
        <end position="375"/>
    </location>
</feature>
<sequence length="1063" mass="113742">MSCNASDGPSLLVPALALQNQQQFSNIQNIAGPSQSSPLASSSTLPTAEPSQPTPHTYGTRTRQNSVLKPTVRALYSNNTPLPASTLAVPLTAQTPSGSTLTFPVKKEQPKQRRIRPLAACSTPSSSSDDIRKPPTGVLKGILKGGKDAGRKPILQSPAAPPVPAIEFPPSHVVLHPDDASNKVFLAIGRAFMSVGNRAMTVKDLADLALKQGLACQNASAAAQAITFFVRSHLQRCEDEQDFPLLLRHVLSGTQKDDALVPALYSRLGGNVTHHHHHKGGSSAAANSSNASADAASATSPAAGQENQEKPQERLTSFRRGTTVWYLSRAAGAPCPFASAGIALRDYSECSGITGAESRRGATSSNTASGSGSANWTDDEGEGEPGGAGCRGLKRKRDGLRTRNASGAVVGGRAKSSEPATVDEDVREGRKPPKVKLTLKLRPPQSCLSVVSKPVVRDEQSDSSDSSSEDSDSDSESDGSMDVDIVDEPTPVKTTSSKLSQIQCQELPQPFAFPPFPLQRRISIPPYTPAEDEFPIASSSYRGWTAATPSFNTNFTWAGREPSVPLSVGSPPPDSDDEDFDMKEEDFEEQSPELNFVKKEEEIPFKFEWPMAPSSSSSSSSSSFSSPAADATIKTEEAFDAFNFFGTEPDDLGLGSLNLGFDNIKVEEDTDDLTAAYMRALASVMPSHSDDNDDGESIFDVDSVVHRAGEAVSPSVSEWRDADYGTGMAVPLTEPDFERDWAEAEASEGSHTGWESHVNVHPSTSQGQRLEQHQDEEEEEEEEERSSSPALTYAASSPADSSMSSSEMHDEDDDEEEDDDDGDEVQKSSVLLSPPSSSVPAFFGPELRDDRLGASLMSRRNTPSPSPSALLLSRTNSATGKPRLAMPMASSSLPIPIQQQRPPTIADTTDEDAVDAGSAPWERGMLTVADVEAHLLPALSPTYEYPMAFPLSSHFPFTMSSDGQLMEPPLSPQEQEVFQSFCVFDSPPPGVDGAPETGLSGDEPHDDAGSPKTAKRSSRTMAREKEADVVEESSKPLRRSRRVANAVASQQTAAVKARLRRRT</sequence>
<feature type="compositionally biased region" description="Low complexity" evidence="1">
    <location>
        <begin position="29"/>
        <end position="48"/>
    </location>
</feature>
<organism evidence="3 4">
    <name type="scientific">Schizopora paradoxa</name>
    <dbReference type="NCBI Taxonomy" id="27342"/>
    <lineage>
        <taxon>Eukaryota</taxon>
        <taxon>Fungi</taxon>
        <taxon>Dikarya</taxon>
        <taxon>Basidiomycota</taxon>
        <taxon>Agaricomycotina</taxon>
        <taxon>Agaricomycetes</taxon>
        <taxon>Hymenochaetales</taxon>
        <taxon>Schizoporaceae</taxon>
        <taxon>Schizopora</taxon>
    </lineage>
</organism>
<accession>A0A0H2RFT5</accession>
<feature type="compositionally biased region" description="Polar residues" evidence="1">
    <location>
        <begin position="787"/>
        <end position="799"/>
    </location>
</feature>
<feature type="domain" description="GDS1 winged helix" evidence="2">
    <location>
        <begin position="176"/>
        <end position="250"/>
    </location>
</feature>
<proteinExistence type="predicted"/>
<feature type="region of interest" description="Disordered" evidence="1">
    <location>
        <begin position="555"/>
        <end position="595"/>
    </location>
</feature>
<evidence type="ECO:0000313" key="3">
    <source>
        <dbReference type="EMBL" id="KLO10689.1"/>
    </source>
</evidence>
<feature type="region of interest" description="Disordered" evidence="1">
    <location>
        <begin position="609"/>
        <end position="630"/>
    </location>
</feature>
<dbReference type="InterPro" id="IPR057511">
    <property type="entry name" value="WH_GDS1"/>
</dbReference>
<gene>
    <name evidence="3" type="ORF">SCHPADRAFT_892152</name>
</gene>
<dbReference type="Proteomes" id="UP000053477">
    <property type="component" value="Unassembled WGS sequence"/>
</dbReference>
<feature type="region of interest" description="Disordered" evidence="1">
    <location>
        <begin position="29"/>
        <end position="67"/>
    </location>
</feature>
<evidence type="ECO:0000313" key="4">
    <source>
        <dbReference type="Proteomes" id="UP000053477"/>
    </source>
</evidence>
<feature type="region of interest" description="Disordered" evidence="1">
    <location>
        <begin position="710"/>
        <end position="911"/>
    </location>
</feature>
<feature type="compositionally biased region" description="Polar residues" evidence="1">
    <location>
        <begin position="49"/>
        <end position="67"/>
    </location>
</feature>
<feature type="compositionally biased region" description="Acidic residues" evidence="1">
    <location>
        <begin position="774"/>
        <end position="784"/>
    </location>
</feature>
<feature type="region of interest" description="Disordered" evidence="1">
    <location>
        <begin position="271"/>
        <end position="316"/>
    </location>
</feature>
<dbReference type="InParanoid" id="A0A0H2RFT5"/>
<feature type="compositionally biased region" description="Basic and acidic residues" evidence="1">
    <location>
        <begin position="1021"/>
        <end position="1035"/>
    </location>
</feature>
<name>A0A0H2RFT5_9AGAM</name>
<evidence type="ECO:0000259" key="2">
    <source>
        <dbReference type="Pfam" id="PF25318"/>
    </source>
</evidence>